<proteinExistence type="predicted"/>
<name>A0AAE0EEM5_9ROSI</name>
<evidence type="ECO:0000313" key="4">
    <source>
        <dbReference type="Proteomes" id="UP001281410"/>
    </source>
</evidence>
<dbReference type="Proteomes" id="UP001281410">
    <property type="component" value="Unassembled WGS sequence"/>
</dbReference>
<feature type="region of interest" description="Disordered" evidence="1">
    <location>
        <begin position="47"/>
        <end position="72"/>
    </location>
</feature>
<accession>A0AAE0EEM5</accession>
<evidence type="ECO:0000313" key="3">
    <source>
        <dbReference type="EMBL" id="KAK3225007.1"/>
    </source>
</evidence>
<evidence type="ECO:0000313" key="2">
    <source>
        <dbReference type="EMBL" id="KAK3224997.1"/>
    </source>
</evidence>
<dbReference type="EMBL" id="JANJYJ010000002">
    <property type="protein sequence ID" value="KAK3224997.1"/>
    <property type="molecule type" value="Genomic_DNA"/>
</dbReference>
<reference evidence="3" key="1">
    <citation type="journal article" date="2023" name="Plant J.">
        <title>Genome sequences and population genomics provide insights into the demographic history, inbreeding, and mutation load of two 'living fossil' tree species of Dipteronia.</title>
        <authorList>
            <person name="Feng Y."/>
            <person name="Comes H.P."/>
            <person name="Chen J."/>
            <person name="Zhu S."/>
            <person name="Lu R."/>
            <person name="Zhang X."/>
            <person name="Li P."/>
            <person name="Qiu J."/>
            <person name="Olsen K.M."/>
            <person name="Qiu Y."/>
        </authorList>
    </citation>
    <scope>NUCLEOTIDE SEQUENCE</scope>
    <source>
        <strain evidence="3">NBL</strain>
    </source>
</reference>
<dbReference type="AlphaFoldDB" id="A0AAE0EEM5"/>
<evidence type="ECO:0000256" key="1">
    <source>
        <dbReference type="SAM" id="MobiDB-lite"/>
    </source>
</evidence>
<keyword evidence="4" id="KW-1185">Reference proteome</keyword>
<comment type="caution">
    <text evidence="3">The sequence shown here is derived from an EMBL/GenBank/DDBJ whole genome shotgun (WGS) entry which is preliminary data.</text>
</comment>
<dbReference type="EMBL" id="JANJYJ010000002">
    <property type="protein sequence ID" value="KAK3225007.1"/>
    <property type="molecule type" value="Genomic_DNA"/>
</dbReference>
<sequence>MAHKHTSKGFIPRFKKLLRRRIQQSSPIVMRKPLEEKHFLSLASSRYTPYRKQQNRKHAMKYTPYRKQQNRHTLLLAPIDRE</sequence>
<organism evidence="3 4">
    <name type="scientific">Dipteronia sinensis</name>
    <dbReference type="NCBI Taxonomy" id="43782"/>
    <lineage>
        <taxon>Eukaryota</taxon>
        <taxon>Viridiplantae</taxon>
        <taxon>Streptophyta</taxon>
        <taxon>Embryophyta</taxon>
        <taxon>Tracheophyta</taxon>
        <taxon>Spermatophyta</taxon>
        <taxon>Magnoliopsida</taxon>
        <taxon>eudicotyledons</taxon>
        <taxon>Gunneridae</taxon>
        <taxon>Pentapetalae</taxon>
        <taxon>rosids</taxon>
        <taxon>malvids</taxon>
        <taxon>Sapindales</taxon>
        <taxon>Sapindaceae</taxon>
        <taxon>Hippocastanoideae</taxon>
        <taxon>Acereae</taxon>
        <taxon>Dipteronia</taxon>
    </lineage>
</organism>
<gene>
    <name evidence="2" type="ORF">Dsin_004859</name>
    <name evidence="3" type="ORF">Dsin_004869</name>
</gene>
<protein>
    <submittedName>
        <fullName evidence="3">Uncharacterized protein</fullName>
    </submittedName>
</protein>